<evidence type="ECO:0000313" key="3">
    <source>
        <dbReference type="EMBL" id="TDT89942.1"/>
    </source>
</evidence>
<name>A0A126QNX4_9BACT</name>
<dbReference type="KEGG" id="dej:AWY79_10630"/>
<gene>
    <name evidence="2" type="ORF">AWY79_10630</name>
    <name evidence="3" type="ORF">EDC59_103241</name>
</gene>
<evidence type="ECO:0000313" key="2">
    <source>
        <dbReference type="EMBL" id="AMK11539.1"/>
    </source>
</evidence>
<dbReference type="AlphaFoldDB" id="A0A126QNX4"/>
<dbReference type="Proteomes" id="UP000055611">
    <property type="component" value="Chromosome"/>
</dbReference>
<sequence length="173" mass="19543">MDLSLVERENTLLGQDFLTWLWYKTDQDTVLFKLEDNRTFTLQMEQKLSVQGGEGETKATATVSSPAGEMSEAKTGLSTGKKVSKAQLLFAMDQDNWLVTVNAADFGLSGLKTPKINTKDDEGDDPDAKFLEKIFLVERCLEMFDVVYTQFLNLRMSKDWAEEAARVKLWING</sequence>
<feature type="region of interest" description="Disordered" evidence="1">
    <location>
        <begin position="51"/>
        <end position="78"/>
    </location>
</feature>
<evidence type="ECO:0000256" key="1">
    <source>
        <dbReference type="SAM" id="MobiDB-lite"/>
    </source>
</evidence>
<dbReference type="EMBL" id="CP014206">
    <property type="protein sequence ID" value="AMK11539.1"/>
    <property type="molecule type" value="Genomic_DNA"/>
</dbReference>
<accession>A0A126QNX4</accession>
<reference evidence="3 5" key="2">
    <citation type="submission" date="2019-03" db="EMBL/GenBank/DDBJ databases">
        <title>Genomic Encyclopedia of Type Strains, Phase IV (KMG-IV): sequencing the most valuable type-strain genomes for metagenomic binning, comparative biology and taxonomic classification.</title>
        <authorList>
            <person name="Goeker M."/>
        </authorList>
    </citation>
    <scope>NUCLEOTIDE SEQUENCE [LARGE SCALE GENOMIC DNA]</scope>
    <source>
        <strain evidence="3 5">DSM 101483</strain>
    </source>
</reference>
<evidence type="ECO:0000313" key="4">
    <source>
        <dbReference type="Proteomes" id="UP000055611"/>
    </source>
</evidence>
<dbReference type="OrthoDB" id="5470789at2"/>
<organism evidence="3 5">
    <name type="scientific">Pseudodesulfovibrio indicus</name>
    <dbReference type="NCBI Taxonomy" id="1716143"/>
    <lineage>
        <taxon>Bacteria</taxon>
        <taxon>Pseudomonadati</taxon>
        <taxon>Thermodesulfobacteriota</taxon>
        <taxon>Desulfovibrionia</taxon>
        <taxon>Desulfovibrionales</taxon>
        <taxon>Desulfovibrionaceae</taxon>
    </lineage>
</organism>
<proteinExistence type="predicted"/>
<dbReference type="EMBL" id="SOBK01000003">
    <property type="protein sequence ID" value="TDT89942.1"/>
    <property type="molecule type" value="Genomic_DNA"/>
</dbReference>
<dbReference type="RefSeq" id="WP_066803429.1">
    <property type="nucleotide sequence ID" value="NZ_CAUVXY020000015.1"/>
</dbReference>
<evidence type="ECO:0000313" key="5">
    <source>
        <dbReference type="Proteomes" id="UP000295506"/>
    </source>
</evidence>
<dbReference type="Proteomes" id="UP000295506">
    <property type="component" value="Unassembled WGS sequence"/>
</dbReference>
<keyword evidence="4" id="KW-1185">Reference proteome</keyword>
<protein>
    <submittedName>
        <fullName evidence="3">Uncharacterized protein</fullName>
    </submittedName>
</protein>
<reference evidence="2 4" key="1">
    <citation type="journal article" date="2016" name="Front. Microbiol.">
        <title>Genome Sequence of the Piezophilic, Mesophilic Sulfate-Reducing Bacterium Desulfovibrio indicus J2T.</title>
        <authorList>
            <person name="Cao J."/>
            <person name="Maignien L."/>
            <person name="Shao Z."/>
            <person name="Alain K."/>
            <person name="Jebbar M."/>
        </authorList>
    </citation>
    <scope>NUCLEOTIDE SEQUENCE [LARGE SCALE GENOMIC DNA]</scope>
    <source>
        <strain evidence="2 4">J2</strain>
    </source>
</reference>